<feature type="region of interest" description="Disordered" evidence="1">
    <location>
        <begin position="562"/>
        <end position="707"/>
    </location>
</feature>
<feature type="region of interest" description="Disordered" evidence="1">
    <location>
        <begin position="469"/>
        <end position="535"/>
    </location>
</feature>
<accession>A0A5C3F830</accession>
<feature type="compositionally biased region" description="Low complexity" evidence="1">
    <location>
        <begin position="217"/>
        <end position="227"/>
    </location>
</feature>
<feature type="compositionally biased region" description="Basic residues" evidence="1">
    <location>
        <begin position="664"/>
        <end position="679"/>
    </location>
</feature>
<feature type="compositionally biased region" description="Basic residues" evidence="1">
    <location>
        <begin position="507"/>
        <end position="518"/>
    </location>
</feature>
<evidence type="ECO:0000256" key="1">
    <source>
        <dbReference type="SAM" id="MobiDB-lite"/>
    </source>
</evidence>
<feature type="region of interest" description="Disordered" evidence="1">
    <location>
        <begin position="418"/>
        <end position="451"/>
    </location>
</feature>
<organism evidence="2 3">
    <name type="scientific">Pseudozyma flocculosa</name>
    <dbReference type="NCBI Taxonomy" id="84751"/>
    <lineage>
        <taxon>Eukaryota</taxon>
        <taxon>Fungi</taxon>
        <taxon>Dikarya</taxon>
        <taxon>Basidiomycota</taxon>
        <taxon>Ustilaginomycotina</taxon>
        <taxon>Ustilaginomycetes</taxon>
        <taxon>Ustilaginales</taxon>
        <taxon>Ustilaginaceae</taxon>
        <taxon>Pseudozyma</taxon>
    </lineage>
</organism>
<feature type="compositionally biased region" description="Polar residues" evidence="1">
    <location>
        <begin position="431"/>
        <end position="442"/>
    </location>
</feature>
<dbReference type="OrthoDB" id="2555860at2759"/>
<feature type="compositionally biased region" description="Basic and acidic residues" evidence="1">
    <location>
        <begin position="629"/>
        <end position="642"/>
    </location>
</feature>
<keyword evidence="3" id="KW-1185">Reference proteome</keyword>
<dbReference type="AlphaFoldDB" id="A0A5C3F830"/>
<feature type="compositionally biased region" description="Basic and acidic residues" evidence="1">
    <location>
        <begin position="605"/>
        <end position="620"/>
    </location>
</feature>
<name>A0A5C3F830_9BASI</name>
<reference evidence="2 3" key="1">
    <citation type="submission" date="2018-03" db="EMBL/GenBank/DDBJ databases">
        <authorList>
            <person name="Guldener U."/>
        </authorList>
    </citation>
    <scope>NUCLEOTIDE SEQUENCE [LARGE SCALE GENOMIC DNA]</scope>
    <source>
        <strain evidence="2 3">DAOM196992</strain>
    </source>
</reference>
<feature type="region of interest" description="Disordered" evidence="1">
    <location>
        <begin position="217"/>
        <end position="243"/>
    </location>
</feature>
<dbReference type="Proteomes" id="UP000323386">
    <property type="component" value="Unassembled WGS sequence"/>
</dbReference>
<protein>
    <submittedName>
        <fullName evidence="2">Uncharacterized protein</fullName>
    </submittedName>
</protein>
<gene>
    <name evidence="2" type="ORF">PSFLO_06130</name>
</gene>
<proteinExistence type="predicted"/>
<evidence type="ECO:0000313" key="2">
    <source>
        <dbReference type="EMBL" id="SPO40648.1"/>
    </source>
</evidence>
<sequence>MQPSPSRKRTIDQVSPPANVAAYAASASPIPTAFSPAAMATGLSGAPGASPVGTDSPFTSALNQGSRMLSGISAPTPSSGMPMGSGYGPAQSPAQMQMQLQLQMQVQNGTMPMEVALQHMASMGRQQQNLFLQQHHRQQRHHQQQTIRPEVSLKMSLDSLLEDVLPALTRDGDAFYDAVEGSLSAEADSRQVQAKREQLLASLSNLARTLHTKGLASLPLSSDTSSKSEQDGIGAVTPSHADPAEALAKDTAALQELARDMFERRARLREAAGIITGILNDDVDVSESDSVSKAQRGGKKASVAKKTVTLALGSAASRGGSTPAHTSTAGGTPNAASPAATPAGPRRLGFAQRPAPPLSLPCPPTPHLCLARSPATARLPALMSLKFVAVPSIWDLEEMTTNEGDRVQAREDTAAIKGPTETGDMVRRGQTESTRPATSGTPPANRAGASLEATGCGGAERLAARTLSTIPPAPSPATKILDPESLYHVPPKQPVESPRTKVSTATSRRRATRSRSRTTKQETANPTKVVVQPPLAIPDSPDVIIIMSDSAQSDLEVMEDVFDFDEASLSPSDDEAPPRPTSNRKKRIASASGTRRKTDKKAKKTKGEGDFEISETKVEPDEVEQEPLSQEKESAQGAKAEEEKEDTTSNGDMAGEEKGEKVKPSKIKAKQTKPRKPRVKKEAAKAAGVEEEAQPEGSTKPAKEGRTVVRFTKEEDICLIEAMREVRCDGRSCGSYFLGRG</sequence>
<feature type="region of interest" description="Disordered" evidence="1">
    <location>
        <begin position="314"/>
        <end position="359"/>
    </location>
</feature>
<dbReference type="EMBL" id="OOIP01000021">
    <property type="protein sequence ID" value="SPO40648.1"/>
    <property type="molecule type" value="Genomic_DNA"/>
</dbReference>
<feature type="compositionally biased region" description="Low complexity" evidence="1">
    <location>
        <begin position="328"/>
        <end position="345"/>
    </location>
</feature>
<feature type="compositionally biased region" description="Basic residues" evidence="1">
    <location>
        <begin position="582"/>
        <end position="604"/>
    </location>
</feature>
<evidence type="ECO:0000313" key="3">
    <source>
        <dbReference type="Proteomes" id="UP000323386"/>
    </source>
</evidence>